<sequence>MSTYKASTSKTAAALALAGAVGATALAAAPASAVPAAPAAAARQAAGAYDYREVFVPSTGGVTLDGNVFVPRGKGPHPAIVFVSSWTLEDHEYIAQAAKFAEKGYIVLSYTARGFYNSGGGIDVAGPDDWADGSKAIDWLIAHTPVDVERIGFAGISYGSGISQMVAAHDDRVAAVVAMDTWGDLVQSLYAGETRHMSAYALLAISGRLTGRLSPATDTIINDFGANRNVPNLIKWGAVRSPATYRARLNARRVPVMISNAYGETLFPPNQVIRHFAGLTGPKRLDLSIGDHATAHLTGVLGVPSRTWDDAHRWFDHYLTGAANGIDREPAVSSETAWSRKVETYRDTASMTTGSVRYGLAGDGTLGAVRPAGWRKALPAGRDSGATAGVVLLSGGLQTFGVPNATDTAKISRSAAGVWSTPVLTAAKRLRGVPKLDLTVTASAKTGTLVSYLYDVDAKGQGRLITHEATSLLRAVPGKPQRVPVELEATAFDVPAGHRLMLVVDTKDPLYGDADVPGSTLTVQAPSTLDLPLGGR</sequence>
<dbReference type="Pfam" id="PF08530">
    <property type="entry name" value="PepX_C"/>
    <property type="match status" value="1"/>
</dbReference>
<dbReference type="InterPro" id="IPR000383">
    <property type="entry name" value="Xaa-Pro-like_dom"/>
</dbReference>
<gene>
    <name evidence="5" type="ORF">K1Y72_23760</name>
</gene>
<dbReference type="RefSeq" id="WP_220168648.1">
    <property type="nucleotide sequence ID" value="NZ_JAIBOA010000016.1"/>
</dbReference>
<comment type="similarity">
    <text evidence="1">Belongs to the AB hydrolase superfamily.</text>
</comment>
<evidence type="ECO:0000313" key="5">
    <source>
        <dbReference type="EMBL" id="MBW8485416.1"/>
    </source>
</evidence>
<dbReference type="Pfam" id="PF02129">
    <property type="entry name" value="Peptidase_S15"/>
    <property type="match status" value="1"/>
</dbReference>
<keyword evidence="6" id="KW-1185">Reference proteome</keyword>
<evidence type="ECO:0000256" key="2">
    <source>
        <dbReference type="ARBA" id="ARBA00022801"/>
    </source>
</evidence>
<dbReference type="InterPro" id="IPR013736">
    <property type="entry name" value="Xaa-Pro_dipept_C"/>
</dbReference>
<dbReference type="PANTHER" id="PTHR22946:SF9">
    <property type="entry name" value="POLYKETIDE TRANSFERASE AF380"/>
    <property type="match status" value="1"/>
</dbReference>
<evidence type="ECO:0000313" key="6">
    <source>
        <dbReference type="Proteomes" id="UP000774570"/>
    </source>
</evidence>
<dbReference type="Gene3D" id="3.40.50.1820">
    <property type="entry name" value="alpha/beta hydrolase"/>
    <property type="match status" value="1"/>
</dbReference>
<keyword evidence="3" id="KW-0732">Signal</keyword>
<dbReference type="PANTHER" id="PTHR22946">
    <property type="entry name" value="DIENELACTONE HYDROLASE DOMAIN-CONTAINING PROTEIN-RELATED"/>
    <property type="match status" value="1"/>
</dbReference>
<dbReference type="EMBL" id="JAIBOA010000016">
    <property type="protein sequence ID" value="MBW8485416.1"/>
    <property type="molecule type" value="Genomic_DNA"/>
</dbReference>
<protein>
    <submittedName>
        <fullName evidence="5">X-Pro dipeptidyl-peptidase</fullName>
    </submittedName>
</protein>
<dbReference type="SUPFAM" id="SSF49785">
    <property type="entry name" value="Galactose-binding domain-like"/>
    <property type="match status" value="1"/>
</dbReference>
<name>A0ABS7FYN8_9ACTN</name>
<dbReference type="InterPro" id="IPR008979">
    <property type="entry name" value="Galactose-bd-like_sf"/>
</dbReference>
<evidence type="ECO:0000256" key="3">
    <source>
        <dbReference type="SAM" id="SignalP"/>
    </source>
</evidence>
<feature type="signal peptide" evidence="3">
    <location>
        <begin position="1"/>
        <end position="27"/>
    </location>
</feature>
<evidence type="ECO:0000256" key="1">
    <source>
        <dbReference type="ARBA" id="ARBA00008645"/>
    </source>
</evidence>
<dbReference type="SUPFAM" id="SSF53474">
    <property type="entry name" value="alpha/beta-Hydrolases"/>
    <property type="match status" value="1"/>
</dbReference>
<dbReference type="Gene3D" id="2.60.120.260">
    <property type="entry name" value="Galactose-binding domain-like"/>
    <property type="match status" value="1"/>
</dbReference>
<keyword evidence="2" id="KW-0378">Hydrolase</keyword>
<accession>A0ABS7FYN8</accession>
<feature type="chain" id="PRO_5045723465" evidence="3">
    <location>
        <begin position="28"/>
        <end position="536"/>
    </location>
</feature>
<proteinExistence type="inferred from homology"/>
<dbReference type="InterPro" id="IPR029058">
    <property type="entry name" value="AB_hydrolase_fold"/>
</dbReference>
<dbReference type="InterPro" id="IPR050261">
    <property type="entry name" value="FrsA_esterase"/>
</dbReference>
<reference evidence="5 6" key="1">
    <citation type="submission" date="2021-07" db="EMBL/GenBank/DDBJ databases">
        <title>Actinomadura sp. PM05-2 isolated from lichen.</title>
        <authorList>
            <person name="Somphong A."/>
            <person name="Phongsopitanun W."/>
            <person name="Tanasupawat S."/>
            <person name="Peongsungnone V."/>
        </authorList>
    </citation>
    <scope>NUCLEOTIDE SEQUENCE [LARGE SCALE GENOMIC DNA]</scope>
    <source>
        <strain evidence="5 6">PM05-2</strain>
    </source>
</reference>
<feature type="domain" description="Xaa-Pro dipeptidyl-peptidase C-terminal" evidence="4">
    <location>
        <begin position="312"/>
        <end position="530"/>
    </location>
</feature>
<evidence type="ECO:0000259" key="4">
    <source>
        <dbReference type="SMART" id="SM00939"/>
    </source>
</evidence>
<dbReference type="Proteomes" id="UP000774570">
    <property type="component" value="Unassembled WGS sequence"/>
</dbReference>
<comment type="caution">
    <text evidence="5">The sequence shown here is derived from an EMBL/GenBank/DDBJ whole genome shotgun (WGS) entry which is preliminary data.</text>
</comment>
<dbReference type="SMART" id="SM00939">
    <property type="entry name" value="PepX_C"/>
    <property type="match status" value="1"/>
</dbReference>
<organism evidence="5 6">
    <name type="scientific">Actinomadura parmotrematis</name>
    <dbReference type="NCBI Taxonomy" id="2864039"/>
    <lineage>
        <taxon>Bacteria</taxon>
        <taxon>Bacillati</taxon>
        <taxon>Actinomycetota</taxon>
        <taxon>Actinomycetes</taxon>
        <taxon>Streptosporangiales</taxon>
        <taxon>Thermomonosporaceae</taxon>
        <taxon>Actinomadura</taxon>
    </lineage>
</organism>